<dbReference type="EMBL" id="SMGR01000001">
    <property type="protein sequence ID" value="TCL09292.1"/>
    <property type="molecule type" value="Genomic_DNA"/>
</dbReference>
<dbReference type="Gene3D" id="3.90.10.10">
    <property type="entry name" value="Cytochrome C3"/>
    <property type="match status" value="1"/>
</dbReference>
<dbReference type="RefSeq" id="WP_132859339.1">
    <property type="nucleotide sequence ID" value="NZ_SMGR01000001.1"/>
</dbReference>
<reference evidence="1 2" key="1">
    <citation type="submission" date="2019-03" db="EMBL/GenBank/DDBJ databases">
        <title>Genomic Encyclopedia of Archaeal and Bacterial Type Strains, Phase II (KMG-II): from individual species to whole genera.</title>
        <authorList>
            <person name="Goeker M."/>
        </authorList>
    </citation>
    <scope>NUCLEOTIDE SEQUENCE [LARGE SCALE GENOMIC DNA]</scope>
    <source>
        <strain evidence="1 2">DSM 26433</strain>
    </source>
</reference>
<sequence>MKAPTARQVRIAAVFAGLPMFLAAAVVMTDPIAMPIMAHGPIQASHESIQCEACHQPSPGTARQQVQGKLHFLLGLRETPVDFGFSAVTSKACLACHERPNERHPIYRFQEPRFQASLALVEATSCLGCHSEHTNHRASIDLLFCQACHEDLKLKSDPLDVNHETLIANLEWQTCLGCHDFHGNHKHQAPTLLEAAIPAEAVLLYLQAGPSPYPLPKLFKGREGGE</sequence>
<accession>A0A4R1NW00</accession>
<dbReference type="InterPro" id="IPR036280">
    <property type="entry name" value="Multihaem_cyt_sf"/>
</dbReference>
<evidence type="ECO:0000313" key="1">
    <source>
        <dbReference type="EMBL" id="TCL09292.1"/>
    </source>
</evidence>
<dbReference type="OrthoDB" id="9814800at2"/>
<keyword evidence="2" id="KW-1185">Reference proteome</keyword>
<protein>
    <submittedName>
        <fullName evidence="1">Cytochrome c3-like protein</fullName>
    </submittedName>
</protein>
<dbReference type="AlphaFoldDB" id="A0A4R1NW00"/>
<dbReference type="Proteomes" id="UP000295673">
    <property type="component" value="Unassembled WGS sequence"/>
</dbReference>
<proteinExistence type="predicted"/>
<dbReference type="SUPFAM" id="SSF48695">
    <property type="entry name" value="Multiheme cytochromes"/>
    <property type="match status" value="1"/>
</dbReference>
<organism evidence="1 2">
    <name type="scientific">Shimia isoporae</name>
    <dbReference type="NCBI Taxonomy" id="647720"/>
    <lineage>
        <taxon>Bacteria</taxon>
        <taxon>Pseudomonadati</taxon>
        <taxon>Pseudomonadota</taxon>
        <taxon>Alphaproteobacteria</taxon>
        <taxon>Rhodobacterales</taxon>
        <taxon>Roseobacteraceae</taxon>
    </lineage>
</organism>
<comment type="caution">
    <text evidence="1">The sequence shown here is derived from an EMBL/GenBank/DDBJ whole genome shotgun (WGS) entry which is preliminary data.</text>
</comment>
<name>A0A4R1NW00_9RHOB</name>
<evidence type="ECO:0000313" key="2">
    <source>
        <dbReference type="Proteomes" id="UP000295673"/>
    </source>
</evidence>
<gene>
    <name evidence="1" type="ORF">BXY66_1337</name>
</gene>